<keyword evidence="2" id="KW-1185">Reference proteome</keyword>
<protein>
    <submittedName>
        <fullName evidence="1">DUF1028 domain-containing protein</fullName>
    </submittedName>
</protein>
<reference evidence="1 2" key="1">
    <citation type="submission" date="2018-12" db="EMBL/GenBank/DDBJ databases">
        <title>The genome sequences of strain 502.</title>
        <authorList>
            <person name="Gao J."/>
            <person name="Sun J."/>
        </authorList>
    </citation>
    <scope>NUCLEOTIDE SEQUENCE [LARGE SCALE GENOMIC DNA]</scope>
    <source>
        <strain evidence="1 2">502</strain>
    </source>
</reference>
<comment type="caution">
    <text evidence="1">The sequence shown here is derived from an EMBL/GenBank/DDBJ whole genome shotgun (WGS) entry which is preliminary data.</text>
</comment>
<organism evidence="1 2">
    <name type="scientific">Variovorax beijingensis</name>
    <dbReference type="NCBI Taxonomy" id="2496117"/>
    <lineage>
        <taxon>Bacteria</taxon>
        <taxon>Pseudomonadati</taxon>
        <taxon>Pseudomonadota</taxon>
        <taxon>Betaproteobacteria</taxon>
        <taxon>Burkholderiales</taxon>
        <taxon>Comamonadaceae</taxon>
        <taxon>Variovorax</taxon>
    </lineage>
</organism>
<dbReference type="InterPro" id="IPR010430">
    <property type="entry name" value="DUF1028"/>
</dbReference>
<dbReference type="InterPro" id="IPR029055">
    <property type="entry name" value="Ntn_hydrolases_N"/>
</dbReference>
<dbReference type="EMBL" id="RXFQ01000028">
    <property type="protein sequence ID" value="RSZ29218.1"/>
    <property type="molecule type" value="Genomic_DNA"/>
</dbReference>
<evidence type="ECO:0000313" key="2">
    <source>
        <dbReference type="Proteomes" id="UP000271137"/>
    </source>
</evidence>
<proteinExistence type="predicted"/>
<dbReference type="Pfam" id="PF06267">
    <property type="entry name" value="DUF1028"/>
    <property type="match status" value="1"/>
</dbReference>
<dbReference type="Proteomes" id="UP000271137">
    <property type="component" value="Unassembled WGS sequence"/>
</dbReference>
<dbReference type="PANTHER" id="PTHR39328:SF1">
    <property type="entry name" value="BLL2871 PROTEIN"/>
    <property type="match status" value="1"/>
</dbReference>
<dbReference type="PANTHER" id="PTHR39328">
    <property type="entry name" value="BLL2871 PROTEIN"/>
    <property type="match status" value="1"/>
</dbReference>
<accession>A0ABX9ZXG2</accession>
<evidence type="ECO:0000313" key="1">
    <source>
        <dbReference type="EMBL" id="RSZ29218.1"/>
    </source>
</evidence>
<dbReference type="Gene3D" id="3.60.20.10">
    <property type="entry name" value="Glutamine Phosphoribosylpyrophosphate, subunit 1, domain 1"/>
    <property type="match status" value="1"/>
</dbReference>
<dbReference type="SUPFAM" id="SSF56235">
    <property type="entry name" value="N-terminal nucleophile aminohydrolases (Ntn hydrolases)"/>
    <property type="match status" value="1"/>
</dbReference>
<gene>
    <name evidence="1" type="ORF">EJO66_30235</name>
</gene>
<name>A0ABX9ZXG2_9BURK</name>
<sequence>MVTYTVIGRCPRTHQIGVAVATYSVAFGSFTQGAHSAYGVVMSQANGRRRNAPLGQNLLQQGLTSKSVLAALVQDDAHESLRQIAVMTRDGLGVVHTGASVTGWAGDKTGTDYTVFGNVLAGEYVLKAMEAKFNEDPTQPLVERLISTLESGRDAGGQTANDRHLPERSACVVVMDRESYAAWDLRVDMHGTAVEELRRIYNLYKPYQPYYEAREIDPTSCPTQLAWERESLTGAHLQETLK</sequence>